<dbReference type="EMBL" id="LRPO01000020">
    <property type="protein sequence ID" value="KWZ82113.1"/>
    <property type="molecule type" value="Genomic_DNA"/>
</dbReference>
<proteinExistence type="predicted"/>
<dbReference type="AlphaFoldDB" id="A0A133KRC4"/>
<protein>
    <submittedName>
        <fullName evidence="1">Uncharacterized protein</fullName>
    </submittedName>
</protein>
<dbReference type="PATRIC" id="fig|1681.42.peg.755"/>
<evidence type="ECO:0000313" key="1">
    <source>
        <dbReference type="EMBL" id="KWZ82113.1"/>
    </source>
</evidence>
<dbReference type="RefSeq" id="WP_003818268.1">
    <property type="nucleotide sequence ID" value="NZ_AP024712.1"/>
</dbReference>
<comment type="caution">
    <text evidence="1">The sequence shown here is derived from an EMBL/GenBank/DDBJ whole genome shotgun (WGS) entry which is preliminary data.</text>
</comment>
<organism evidence="1 2">
    <name type="scientific">Bifidobacterium bifidum</name>
    <dbReference type="NCBI Taxonomy" id="1681"/>
    <lineage>
        <taxon>Bacteria</taxon>
        <taxon>Bacillati</taxon>
        <taxon>Actinomycetota</taxon>
        <taxon>Actinomycetes</taxon>
        <taxon>Bifidobacteriales</taxon>
        <taxon>Bifidobacteriaceae</taxon>
        <taxon>Bifidobacterium</taxon>
    </lineage>
</organism>
<gene>
    <name evidence="1" type="ORF">HMPREF3196_00696</name>
</gene>
<sequence>MARMESQQKHTRDNMRVLATIENDDNYRKLMYNKVIEILSQVDTMSIDLAEQLEAETAVIPTRRENGYIVIPLSPEYDNGLCRHVAQVLLISELKKALDHELAVVAAWAIHEGDSKNSVAKAMHKHPSDLFSKRNLIGSDIQRLCAAHDEMEAHPDDPAYDIIPVKLHDGFVYEIHRQKYPHPAADLT</sequence>
<accession>A0A133KRC4</accession>
<evidence type="ECO:0000313" key="2">
    <source>
        <dbReference type="Proteomes" id="UP000070092"/>
    </source>
</evidence>
<dbReference type="Proteomes" id="UP000070092">
    <property type="component" value="Unassembled WGS sequence"/>
</dbReference>
<reference evidence="1 2" key="1">
    <citation type="submission" date="2016-01" db="EMBL/GenBank/DDBJ databases">
        <authorList>
            <person name="Oliw E.H."/>
        </authorList>
    </citation>
    <scope>NUCLEOTIDE SEQUENCE [LARGE SCALE GENOMIC DNA]</scope>
    <source>
        <strain evidence="1 2">MJR8628B</strain>
    </source>
</reference>
<name>A0A133KRC4_BIFBI</name>